<reference evidence="13" key="1">
    <citation type="journal article" date="2024" name="Int. J. Syst. Evol. Microbiol.">
        <title>Brooklawnia propionicigenes sp. nov., a facultatively anaerobic, propionate-producing bacterium isolated from a methanogenic reactor treating waste from cattle farms.</title>
        <authorList>
            <person name="Akita Y."/>
            <person name="Ueki A."/>
            <person name="Tonouchi A."/>
            <person name="Sugawara Y."/>
            <person name="Honma S."/>
            <person name="Kaku N."/>
            <person name="Ueki K."/>
        </authorList>
    </citation>
    <scope>NUCLEOTIDE SEQUENCE</scope>
    <source>
        <strain evidence="13">SH051</strain>
    </source>
</reference>
<evidence type="ECO:0000256" key="11">
    <source>
        <dbReference type="RuleBase" id="RU364115"/>
    </source>
</evidence>
<protein>
    <recommendedName>
        <fullName evidence="11">Type I restriction enzyme endonuclease subunit</fullName>
        <shortName evidence="11">R protein</shortName>
        <ecNumber evidence="11">3.1.21.3</ecNumber>
    </recommendedName>
</protein>
<dbReference type="Gene3D" id="3.40.50.300">
    <property type="entry name" value="P-loop containing nucleotide triphosphate hydrolases"/>
    <property type="match status" value="2"/>
</dbReference>
<dbReference type="CDD" id="cd18030">
    <property type="entry name" value="DEXHc_RE_I_HsdR"/>
    <property type="match status" value="1"/>
</dbReference>
<dbReference type="REBASE" id="713665">
    <property type="entry name" value="Bsp051ORF20610P"/>
</dbReference>
<evidence type="ECO:0000313" key="14">
    <source>
        <dbReference type="Proteomes" id="UP001431656"/>
    </source>
</evidence>
<evidence type="ECO:0000256" key="6">
    <source>
        <dbReference type="ARBA" id="ARBA00022747"/>
    </source>
</evidence>
<dbReference type="Gene3D" id="3.90.1570.50">
    <property type="match status" value="1"/>
</dbReference>
<dbReference type="RefSeq" id="WP_286264685.1">
    <property type="nucleotide sequence ID" value="NZ_AP028056.1"/>
</dbReference>
<dbReference type="GO" id="GO:0005524">
    <property type="term" value="F:ATP binding"/>
    <property type="evidence" value="ECO:0007669"/>
    <property type="project" value="UniProtKB-KW"/>
</dbReference>
<comment type="subunit">
    <text evidence="3 11">The type I restriction/modification system is composed of three polypeptides R, M and S.</text>
</comment>
<dbReference type="SMART" id="SM00487">
    <property type="entry name" value="DEXDc"/>
    <property type="match status" value="1"/>
</dbReference>
<proteinExistence type="inferred from homology"/>
<gene>
    <name evidence="13" type="ORF">brsh051_20590</name>
</gene>
<evidence type="ECO:0000256" key="2">
    <source>
        <dbReference type="ARBA" id="ARBA00008598"/>
    </source>
</evidence>
<dbReference type="Pfam" id="PF18766">
    <property type="entry name" value="SWI2_SNF2"/>
    <property type="match status" value="1"/>
</dbReference>
<evidence type="ECO:0000256" key="5">
    <source>
        <dbReference type="ARBA" id="ARBA00022741"/>
    </source>
</evidence>
<dbReference type="InterPro" id="IPR040980">
    <property type="entry name" value="SWI2_SNF2"/>
</dbReference>
<name>A0AAN0K7A3_9ACTN</name>
<evidence type="ECO:0000256" key="7">
    <source>
        <dbReference type="ARBA" id="ARBA00022759"/>
    </source>
</evidence>
<dbReference type="EMBL" id="AP028056">
    <property type="protein sequence ID" value="BEH02778.1"/>
    <property type="molecule type" value="Genomic_DNA"/>
</dbReference>
<evidence type="ECO:0000256" key="3">
    <source>
        <dbReference type="ARBA" id="ARBA00011296"/>
    </source>
</evidence>
<keyword evidence="6 11" id="KW-0680">Restriction system</keyword>
<dbReference type="SUPFAM" id="SSF52540">
    <property type="entry name" value="P-loop containing nucleoside triphosphate hydrolases"/>
    <property type="match status" value="2"/>
</dbReference>
<keyword evidence="14" id="KW-1185">Reference proteome</keyword>
<accession>A0AAN0K7A3</accession>
<dbReference type="KEGG" id="broo:brsh051_20590"/>
<keyword evidence="9 11" id="KW-0067">ATP-binding</keyword>
<dbReference type="Proteomes" id="UP001431656">
    <property type="component" value="Chromosome"/>
</dbReference>
<dbReference type="InterPro" id="IPR004473">
    <property type="entry name" value="Restrct_endonuc_typeI_HsdR"/>
</dbReference>
<keyword evidence="5 11" id="KW-0547">Nucleotide-binding</keyword>
<dbReference type="GO" id="GO:0009307">
    <property type="term" value="P:DNA restriction-modification system"/>
    <property type="evidence" value="ECO:0007669"/>
    <property type="project" value="UniProtKB-KW"/>
</dbReference>
<keyword evidence="8 11" id="KW-0378">Hydrolase</keyword>
<dbReference type="InterPro" id="IPR051268">
    <property type="entry name" value="Type-I_R_enzyme_R_subunit"/>
</dbReference>
<dbReference type="CDD" id="cd22332">
    <property type="entry name" value="HsdR_N"/>
    <property type="match status" value="1"/>
</dbReference>
<dbReference type="NCBIfam" id="TIGR00348">
    <property type="entry name" value="hsdR"/>
    <property type="match status" value="1"/>
</dbReference>
<dbReference type="GO" id="GO:0003677">
    <property type="term" value="F:DNA binding"/>
    <property type="evidence" value="ECO:0007669"/>
    <property type="project" value="UniProtKB-KW"/>
</dbReference>
<sequence>MAVAESDLEDWVLEMLAGHGWQTLHGPEIAPGMPGAERSDYREVVLVEQLRGAIIELNPELPSDAVEDAIKTAIRPESAVIQTENWRAYQLLIFGVPVEYRDAEGVLRNARAQLVDWANPLANNLLAVNQFTIQGPKKDRRPDVVLFVNGLPLGLLELKKPGEENATLAGAYAQIQTYKAQIPDLFTWNQGVVLSDGILARMGTLTAPANHFQTWKTVDGQSLAPKYRPEIEVMVEGYLRPEVFLDWVHNFIAFTGDGEKATKIGAKYHQYWAVTKAVAETIEAVEGDGRAGIVWHTQGSGKSFEMAWYAGKLMRHPAMDNPTLVVLTDRNDLDNQLFEETFAATRPGAPLPEVPVQVESRQDLKDLLTGRQSGGIVFSTIQKFGLSKDEREAGIQFPVLSERTNIVVMVDEAHRSNYDFIDGFARHLRDGLPNATFIGFTGTPIEVKDRSTTAVFGDVIDTYDLTQAVEDGATVKVLYEARLAKVRLPGGAFDDIDDAFADAVSGTEEEAQERLKSRWSRVEAIVGADERLDELARDILAHWEARHELMPQSKCMVVTMSRRIAVALHDKFKALRPDWYDPDDTKGRMKVVMTGSATDPESWQEHIRNKAQMRALKARASDPDDPLEMVIVRDMWLTGFDSPAMTTMYVDKPMRGVSLMQAITRVNRTFKDKPAGLIVDYIGIAEDLKEALADYTKRDQDNGQVGADIEKTAIPEMLKEHDIVVSILAGFGWRPLLADKGPKAFLHAVMDCVEWLLDQEHVEDALEGVETTDEEKKPLTTKQRFVEHTKRLRSFFSLVPATPEATRIRDDVAYFDTVRAAIAKIENAGRGATDTAAELDTAIRQIVSENMTGTGVVDIYAEAGIANPDISLIDDAFVKKITQSDRPNVQMEALKRLLNAEIKAIAKRNIVKGREFSDMLNESLLRYQNRSLDTAAVVAELVRLAQALTAERNRGQQTGLSDNELAFYDALRTNESAVEALQDDVMKQIAHELTEIVRRDAKTDWAVKEQVRAKLRSTIRRLLLRHGYPPDKAPAATELILKQAEVLGSSESR</sequence>
<dbReference type="InterPro" id="IPR055180">
    <property type="entry name" value="HsdR_RecA-like_helicase_dom_2"/>
</dbReference>
<dbReference type="PROSITE" id="PS51192">
    <property type="entry name" value="HELICASE_ATP_BIND_1"/>
    <property type="match status" value="1"/>
</dbReference>
<comment type="similarity">
    <text evidence="2 11">Belongs to the HsdR family.</text>
</comment>
<dbReference type="InterPro" id="IPR021810">
    <property type="entry name" value="T1RH-like_C"/>
</dbReference>
<dbReference type="Pfam" id="PF11867">
    <property type="entry name" value="T1RH-like_C"/>
    <property type="match status" value="1"/>
</dbReference>
<evidence type="ECO:0000256" key="8">
    <source>
        <dbReference type="ARBA" id="ARBA00022801"/>
    </source>
</evidence>
<organism evidence="13 14">
    <name type="scientific">Brooklawnia propionicigenes</name>
    <dbReference type="NCBI Taxonomy" id="3041175"/>
    <lineage>
        <taxon>Bacteria</taxon>
        <taxon>Bacillati</taxon>
        <taxon>Actinomycetota</taxon>
        <taxon>Actinomycetes</taxon>
        <taxon>Propionibacteriales</taxon>
        <taxon>Propionibacteriaceae</taxon>
        <taxon>Brooklawnia</taxon>
    </lineage>
</organism>
<dbReference type="InterPro" id="IPR027417">
    <property type="entry name" value="P-loop_NTPase"/>
</dbReference>
<comment type="catalytic activity">
    <reaction evidence="1 11">
        <text>Endonucleolytic cleavage of DNA to give random double-stranded fragments with terminal 5'-phosphates, ATP is simultaneously hydrolyzed.</text>
        <dbReference type="EC" id="3.1.21.3"/>
    </reaction>
</comment>
<dbReference type="PANTHER" id="PTHR30195">
    <property type="entry name" value="TYPE I SITE-SPECIFIC DEOXYRIBONUCLEASE PROTEIN SUBUNIT M AND R"/>
    <property type="match status" value="1"/>
</dbReference>
<keyword evidence="10 11" id="KW-0238">DNA-binding</keyword>
<dbReference type="Pfam" id="PF04313">
    <property type="entry name" value="HSDR_N"/>
    <property type="match status" value="1"/>
</dbReference>
<dbReference type="EC" id="3.1.21.3" evidence="11"/>
<dbReference type="InterPro" id="IPR007409">
    <property type="entry name" value="Restrct_endonuc_type1_HsdR_N"/>
</dbReference>
<evidence type="ECO:0000313" key="13">
    <source>
        <dbReference type="EMBL" id="BEH02778.1"/>
    </source>
</evidence>
<evidence type="ECO:0000256" key="9">
    <source>
        <dbReference type="ARBA" id="ARBA00022840"/>
    </source>
</evidence>
<dbReference type="CDD" id="cd18800">
    <property type="entry name" value="SF2_C_EcoR124I-like"/>
    <property type="match status" value="1"/>
</dbReference>
<dbReference type="Pfam" id="PF22679">
    <property type="entry name" value="T1R_D3-like"/>
    <property type="match status" value="1"/>
</dbReference>
<dbReference type="PANTHER" id="PTHR30195:SF15">
    <property type="entry name" value="TYPE I RESTRICTION ENZYME HINDI ENDONUCLEASE SUBUNIT"/>
    <property type="match status" value="1"/>
</dbReference>
<keyword evidence="7 13" id="KW-0255">Endonuclease</keyword>
<dbReference type="InterPro" id="IPR014001">
    <property type="entry name" value="Helicase_ATP-bd"/>
</dbReference>
<evidence type="ECO:0000256" key="4">
    <source>
        <dbReference type="ARBA" id="ARBA00022722"/>
    </source>
</evidence>
<comment type="function">
    <text evidence="11">Subunit R is required for both nuclease and ATPase activities, but not for modification.</text>
</comment>
<dbReference type="AlphaFoldDB" id="A0AAN0K7A3"/>
<evidence type="ECO:0000256" key="1">
    <source>
        <dbReference type="ARBA" id="ARBA00000851"/>
    </source>
</evidence>
<dbReference type="GO" id="GO:0009035">
    <property type="term" value="F:type I site-specific deoxyribonuclease activity"/>
    <property type="evidence" value="ECO:0007669"/>
    <property type="project" value="UniProtKB-EC"/>
</dbReference>
<keyword evidence="4" id="KW-0540">Nuclease</keyword>
<feature type="domain" description="Helicase ATP-binding" evidence="12">
    <location>
        <begin position="283"/>
        <end position="462"/>
    </location>
</feature>
<evidence type="ECO:0000256" key="10">
    <source>
        <dbReference type="ARBA" id="ARBA00023125"/>
    </source>
</evidence>
<evidence type="ECO:0000259" key="12">
    <source>
        <dbReference type="PROSITE" id="PS51192"/>
    </source>
</evidence>